<keyword evidence="2" id="KW-1185">Reference proteome</keyword>
<dbReference type="Proteomes" id="UP001488838">
    <property type="component" value="Unassembled WGS sequence"/>
</dbReference>
<accession>A0AAW0I1C3</accession>
<protein>
    <submittedName>
        <fullName evidence="1">Uncharacterized protein</fullName>
    </submittedName>
</protein>
<organism evidence="1 2">
    <name type="scientific">Myodes glareolus</name>
    <name type="common">Bank vole</name>
    <name type="synonym">Clethrionomys glareolus</name>
    <dbReference type="NCBI Taxonomy" id="447135"/>
    <lineage>
        <taxon>Eukaryota</taxon>
        <taxon>Metazoa</taxon>
        <taxon>Chordata</taxon>
        <taxon>Craniata</taxon>
        <taxon>Vertebrata</taxon>
        <taxon>Euteleostomi</taxon>
        <taxon>Mammalia</taxon>
        <taxon>Eutheria</taxon>
        <taxon>Euarchontoglires</taxon>
        <taxon>Glires</taxon>
        <taxon>Rodentia</taxon>
        <taxon>Myomorpha</taxon>
        <taxon>Muroidea</taxon>
        <taxon>Cricetidae</taxon>
        <taxon>Arvicolinae</taxon>
        <taxon>Myodes</taxon>
    </lineage>
</organism>
<dbReference type="EMBL" id="JBBHLL010000248">
    <property type="protein sequence ID" value="KAK7808114.1"/>
    <property type="molecule type" value="Genomic_DNA"/>
</dbReference>
<feature type="non-terminal residue" evidence="1">
    <location>
        <position position="1"/>
    </location>
</feature>
<evidence type="ECO:0000313" key="2">
    <source>
        <dbReference type="Proteomes" id="UP001488838"/>
    </source>
</evidence>
<name>A0AAW0I1C3_MYOGA</name>
<sequence>PLVEKRLVTDSGYILKREKKSEGSHEGWSSEKGNKRSRTIIRSPLNVYRKMWVSIKSLHIQFLKKITCVWGSNRQKSLKSTAPHSVLLGETLRVVRIDSPAFQRLGWIPDPAKECMHGVPTIQASGYVEVGN</sequence>
<evidence type="ECO:0000313" key="1">
    <source>
        <dbReference type="EMBL" id="KAK7808114.1"/>
    </source>
</evidence>
<proteinExistence type="predicted"/>
<dbReference type="AlphaFoldDB" id="A0AAW0I1C3"/>
<gene>
    <name evidence="1" type="ORF">U0070_009428</name>
</gene>
<comment type="caution">
    <text evidence="1">The sequence shown here is derived from an EMBL/GenBank/DDBJ whole genome shotgun (WGS) entry which is preliminary data.</text>
</comment>
<reference evidence="1 2" key="1">
    <citation type="journal article" date="2023" name="bioRxiv">
        <title>Conserved and derived expression patterns and positive selection on dental genes reveal complex evolutionary context of ever-growing rodent molars.</title>
        <authorList>
            <person name="Calamari Z.T."/>
            <person name="Song A."/>
            <person name="Cohen E."/>
            <person name="Akter M."/>
            <person name="Roy R.D."/>
            <person name="Hallikas O."/>
            <person name="Christensen M.M."/>
            <person name="Li P."/>
            <person name="Marangoni P."/>
            <person name="Jernvall J."/>
            <person name="Klein O.D."/>
        </authorList>
    </citation>
    <scope>NUCLEOTIDE SEQUENCE [LARGE SCALE GENOMIC DNA]</scope>
    <source>
        <strain evidence="1">V071</strain>
    </source>
</reference>